<evidence type="ECO:0000313" key="3">
    <source>
        <dbReference type="Proteomes" id="UP000076727"/>
    </source>
</evidence>
<proteinExistence type="predicted"/>
<dbReference type="OrthoDB" id="3270311at2759"/>
<dbReference type="AlphaFoldDB" id="A0A165SHW5"/>
<dbReference type="STRING" id="1314783.A0A165SHW5"/>
<name>A0A165SHW5_9APHY</name>
<evidence type="ECO:0000313" key="2">
    <source>
        <dbReference type="EMBL" id="KZT72018.1"/>
    </source>
</evidence>
<dbReference type="Proteomes" id="UP000076727">
    <property type="component" value="Unassembled WGS sequence"/>
</dbReference>
<organism evidence="2 3">
    <name type="scientific">Daedalea quercina L-15889</name>
    <dbReference type="NCBI Taxonomy" id="1314783"/>
    <lineage>
        <taxon>Eukaryota</taxon>
        <taxon>Fungi</taxon>
        <taxon>Dikarya</taxon>
        <taxon>Basidiomycota</taxon>
        <taxon>Agaricomycotina</taxon>
        <taxon>Agaricomycetes</taxon>
        <taxon>Polyporales</taxon>
        <taxon>Fomitopsis</taxon>
    </lineage>
</organism>
<feature type="non-terminal residue" evidence="2">
    <location>
        <position position="112"/>
    </location>
</feature>
<gene>
    <name evidence="2" type="ORF">DAEQUDRAFT_639896</name>
</gene>
<accession>A0A165SHW5</accession>
<feature type="non-terminal residue" evidence="2">
    <location>
        <position position="1"/>
    </location>
</feature>
<protein>
    <submittedName>
        <fullName evidence="2">Uncharacterized protein</fullName>
    </submittedName>
</protein>
<reference evidence="2 3" key="1">
    <citation type="journal article" date="2016" name="Mol. Biol. Evol.">
        <title>Comparative Genomics of Early-Diverging Mushroom-Forming Fungi Provides Insights into the Origins of Lignocellulose Decay Capabilities.</title>
        <authorList>
            <person name="Nagy L.G."/>
            <person name="Riley R."/>
            <person name="Tritt A."/>
            <person name="Adam C."/>
            <person name="Daum C."/>
            <person name="Floudas D."/>
            <person name="Sun H."/>
            <person name="Yadav J.S."/>
            <person name="Pangilinan J."/>
            <person name="Larsson K.H."/>
            <person name="Matsuura K."/>
            <person name="Barry K."/>
            <person name="Labutti K."/>
            <person name="Kuo R."/>
            <person name="Ohm R.A."/>
            <person name="Bhattacharya S.S."/>
            <person name="Shirouzu T."/>
            <person name="Yoshinaga Y."/>
            <person name="Martin F.M."/>
            <person name="Grigoriev I.V."/>
            <person name="Hibbett D.S."/>
        </authorList>
    </citation>
    <scope>NUCLEOTIDE SEQUENCE [LARGE SCALE GENOMIC DNA]</scope>
    <source>
        <strain evidence="2 3">L-15889</strain>
    </source>
</reference>
<sequence>LTPMDKTGTSLRILLHDTQANLENFSDRVNKLAGNIDESKREISTVKELYQQGHEKVVEDIVDLVNRCQLEVQRAVGAPAQAVEIKGLRVDLMQVDNRLKELESRMNMLQMV</sequence>
<feature type="coiled-coil region" evidence="1">
    <location>
        <begin position="15"/>
        <end position="42"/>
    </location>
</feature>
<feature type="coiled-coil region" evidence="1">
    <location>
        <begin position="85"/>
        <end position="112"/>
    </location>
</feature>
<evidence type="ECO:0000256" key="1">
    <source>
        <dbReference type="SAM" id="Coils"/>
    </source>
</evidence>
<keyword evidence="1" id="KW-0175">Coiled coil</keyword>
<keyword evidence="3" id="KW-1185">Reference proteome</keyword>
<dbReference type="EMBL" id="KV429043">
    <property type="protein sequence ID" value="KZT72018.1"/>
    <property type="molecule type" value="Genomic_DNA"/>
</dbReference>